<comment type="subcellular location">
    <subcellularLocation>
        <location evidence="1">Cell envelope</location>
    </subcellularLocation>
</comment>
<evidence type="ECO:0000259" key="4">
    <source>
        <dbReference type="Pfam" id="PF09375"/>
    </source>
</evidence>
<evidence type="ECO:0000313" key="5">
    <source>
        <dbReference type="EMBL" id="WXB07912.1"/>
    </source>
</evidence>
<dbReference type="RefSeq" id="WP_394837580.1">
    <property type="nucleotide sequence ID" value="NZ_CP089929.1"/>
</dbReference>
<dbReference type="EMBL" id="CP089983">
    <property type="protein sequence ID" value="WXB07912.1"/>
    <property type="molecule type" value="Genomic_DNA"/>
</dbReference>
<dbReference type="InterPro" id="IPR038352">
    <property type="entry name" value="Imelysin_sf"/>
</dbReference>
<sequence>MHRRSYLALLFILSACGSSGSGNNSNPPPSDTKPVLADVTTDVILPTYRTLDTDAGNLRDAAEALRTAPSADALAKTQTAWRAARKAWRKSDAFRFGPVEAKEITAAVDYWPARPATIDSIINGADAITPESFDKLGANVKGFMALEYLLFDNAGAGDAGILAKLTTEAGAERRRLYVATAAGNLKAKTAELYKSWDPAGENFAAELSNAGSSSASYPSAKSAIDQLVNKAVVAGDTVAGNKIAKPFGKRSGGVVQPDQEETPRSDNSLADMLATLEGVQAVYDGTNGKGITTLVKAKNAALDDRMHAALTDAQAKVQAVPAPFRTSLTGQAAAVDASYEAVRGMKNLMGTEVAGALGTALQFNDNDGD</sequence>
<dbReference type="InterPro" id="IPR018976">
    <property type="entry name" value="Imelysin-like"/>
</dbReference>
<evidence type="ECO:0000256" key="1">
    <source>
        <dbReference type="ARBA" id="ARBA00004196"/>
    </source>
</evidence>
<reference evidence="5" key="1">
    <citation type="submission" date="2021-12" db="EMBL/GenBank/DDBJ databases">
        <title>Discovery of the Pendulisporaceae a myxobacterial family with distinct sporulation behavior and unique specialized metabolism.</title>
        <authorList>
            <person name="Garcia R."/>
            <person name="Popoff A."/>
            <person name="Bader C.D."/>
            <person name="Loehr J."/>
            <person name="Walesch S."/>
            <person name="Walt C."/>
            <person name="Boldt J."/>
            <person name="Bunk B."/>
            <person name="Haeckl F.J.F.P.J."/>
            <person name="Gunesch A.P."/>
            <person name="Birkelbach J."/>
            <person name="Nuebel U."/>
            <person name="Pietschmann T."/>
            <person name="Bach T."/>
            <person name="Mueller R."/>
        </authorList>
    </citation>
    <scope>NUCLEOTIDE SEQUENCE</scope>
    <source>
        <strain evidence="5">MSr11367</strain>
    </source>
</reference>
<keyword evidence="2 3" id="KW-0732">Signal</keyword>
<dbReference type="Pfam" id="PF09375">
    <property type="entry name" value="Peptidase_M75"/>
    <property type="match status" value="1"/>
</dbReference>
<dbReference type="PROSITE" id="PS51257">
    <property type="entry name" value="PROKAR_LIPOPROTEIN"/>
    <property type="match status" value="1"/>
</dbReference>
<organism evidence="5 6">
    <name type="scientific">Pendulispora rubella</name>
    <dbReference type="NCBI Taxonomy" id="2741070"/>
    <lineage>
        <taxon>Bacteria</taxon>
        <taxon>Pseudomonadati</taxon>
        <taxon>Myxococcota</taxon>
        <taxon>Myxococcia</taxon>
        <taxon>Myxococcales</taxon>
        <taxon>Sorangiineae</taxon>
        <taxon>Pendulisporaceae</taxon>
        <taxon>Pendulispora</taxon>
    </lineage>
</organism>
<feature type="domain" description="Imelysin-like" evidence="4">
    <location>
        <begin position="44"/>
        <end position="334"/>
    </location>
</feature>
<dbReference type="Gene3D" id="1.20.1420.20">
    <property type="entry name" value="M75 peptidase, HXXE motif"/>
    <property type="match status" value="1"/>
</dbReference>
<feature type="signal peptide" evidence="3">
    <location>
        <begin position="1"/>
        <end position="21"/>
    </location>
</feature>
<dbReference type="InterPro" id="IPR034984">
    <property type="entry name" value="Imelysin-like_IPPA"/>
</dbReference>
<feature type="chain" id="PRO_5047000041" evidence="3">
    <location>
        <begin position="22"/>
        <end position="369"/>
    </location>
</feature>
<protein>
    <submittedName>
        <fullName evidence="5">Imelysin family protein</fullName>
    </submittedName>
</protein>
<dbReference type="Proteomes" id="UP001374803">
    <property type="component" value="Chromosome"/>
</dbReference>
<name>A0ABZ2LAG8_9BACT</name>
<gene>
    <name evidence="5" type="ORF">LVJ94_11790</name>
</gene>
<evidence type="ECO:0000256" key="3">
    <source>
        <dbReference type="SAM" id="SignalP"/>
    </source>
</evidence>
<evidence type="ECO:0000256" key="2">
    <source>
        <dbReference type="ARBA" id="ARBA00022729"/>
    </source>
</evidence>
<evidence type="ECO:0000313" key="6">
    <source>
        <dbReference type="Proteomes" id="UP001374803"/>
    </source>
</evidence>
<keyword evidence="6" id="KW-1185">Reference proteome</keyword>
<dbReference type="CDD" id="cd14659">
    <property type="entry name" value="Imelysin-like_IPPA"/>
    <property type="match status" value="1"/>
</dbReference>
<proteinExistence type="predicted"/>
<accession>A0ABZ2LAG8</accession>